<evidence type="ECO:0000313" key="1">
    <source>
        <dbReference type="EMBL" id="ADL10929.1"/>
    </source>
</evidence>
<dbReference type="Proteomes" id="UP000000276">
    <property type="component" value="Chromosome"/>
</dbReference>
<gene>
    <name evidence="1" type="ORF">CPC231_07380</name>
</gene>
<dbReference type="RefSeq" id="WP_013242325.1">
    <property type="nucleotide sequence ID" value="NC_017301.2"/>
</dbReference>
<dbReference type="GeneID" id="93974196"/>
<sequence>MLEDIAKDKNSKLNPSTYLDICVKHAMDLIAQSNSDRLANIFGDVHYADQERLPASALIGLLKPFD</sequence>
<dbReference type="KEGG" id="cpq:CPC231_07380"/>
<keyword evidence="2" id="KW-1185">Reference proteome</keyword>
<dbReference type="PATRIC" id="fig|681645.3.peg.1537"/>
<evidence type="ECO:0000313" key="2">
    <source>
        <dbReference type="Proteomes" id="UP000000276"/>
    </source>
</evidence>
<organism evidence="1 2">
    <name type="scientific">Corynebacterium pseudotuberculosis (strain C231)</name>
    <dbReference type="NCBI Taxonomy" id="681645"/>
    <lineage>
        <taxon>Bacteria</taxon>
        <taxon>Bacillati</taxon>
        <taxon>Actinomycetota</taxon>
        <taxon>Actinomycetes</taxon>
        <taxon>Mycobacteriales</taxon>
        <taxon>Corynebacteriaceae</taxon>
        <taxon>Corynebacterium</taxon>
    </lineage>
</organism>
<dbReference type="EMBL" id="CP001829">
    <property type="protein sequence ID" value="ADL10929.1"/>
    <property type="molecule type" value="Genomic_DNA"/>
</dbReference>
<dbReference type="HOGENOM" id="CLU_2823826_0_0_11"/>
<dbReference type="OrthoDB" id="9784823at2"/>
<name>D9QBK3_CORP2</name>
<dbReference type="STRING" id="681645.CpC231_1462"/>
<reference evidence="1 2" key="1">
    <citation type="journal article" date="2011" name="J. Bacteriol.">
        <title>Complete genome sequence of Corynebacterium pseudotuberculosis I19, a strain isolated from a cow in Israel with bovine mastitis.</title>
        <authorList>
            <consortium name="Consortium: Rede Paraense de Genomica e Proteomica (RPGP)"/>
            <person name="Silva A."/>
            <person name="Schneider M.P."/>
            <person name="Cerdeira L."/>
            <person name="Barbosa M.S."/>
            <person name="Ramos R.T."/>
            <person name="Carneiro A.R."/>
            <person name="Santos R."/>
            <person name="Lima M."/>
            <person name="D'Afonseca V."/>
            <person name="Almeida S.S."/>
            <person name="Santos A.R."/>
            <person name="Soares S.C."/>
            <person name="Pinto A.C."/>
            <person name="Ali A."/>
            <person name="Dorella F.A."/>
            <person name="Rocha F."/>
            <person name="de Abreu V.A."/>
            <person name="Trost E."/>
            <person name="Tauch A."/>
            <person name="Shpigel N."/>
            <person name="Miyoshi A."/>
            <person name="Azevedo V."/>
        </authorList>
    </citation>
    <scope>NUCLEOTIDE SEQUENCE [LARGE SCALE GENOMIC DNA]</scope>
    <source>
        <strain evidence="1 2">C231</strain>
    </source>
</reference>
<accession>D9QBK3</accession>
<dbReference type="AlphaFoldDB" id="D9QBK3"/>
<protein>
    <submittedName>
        <fullName evidence="1">Uncharacterized protein</fullName>
    </submittedName>
</protein>
<reference evidence="1 2" key="2">
    <citation type="journal article" date="2011" name="PLoS ONE">
        <title>Evidence for reductive genome evolution and lateral acquisition of virulence functions in two Corynebacterium pseudotuberculosis strains.</title>
        <authorList>
            <person name="Ruiz J.C."/>
            <person name="D'Afonseca V."/>
            <person name="Silva A."/>
            <person name="Ali A."/>
            <person name="Pinto A.C."/>
            <person name="Santos A.R."/>
            <person name="Rocha A.A."/>
            <person name="Lopes D.O."/>
            <person name="Dorella F.A."/>
            <person name="Pacheco L.G."/>
            <person name="Costa M.P."/>
            <person name="Turk M.Z."/>
            <person name="Seyffert N."/>
            <person name="Moraes P.M."/>
            <person name="Soares S.C."/>
            <person name="Almeida S.S."/>
            <person name="Castro T.L."/>
            <person name="Abreu V.A."/>
            <person name="Trost E."/>
            <person name="Baumbach J."/>
            <person name="Tauch A."/>
            <person name="Schneider M.P."/>
            <person name="McCulloch J."/>
            <person name="Cerdeira L.T."/>
            <person name="Ramos R.T."/>
            <person name="Zerlotini A."/>
            <person name="Dominitini A."/>
            <person name="Resende D.M."/>
            <person name="Coser E.M."/>
            <person name="Oliveira L.M."/>
            <person name="Pedrosa A.L."/>
            <person name="Vieira C.U."/>
            <person name="Guimaraes C.T."/>
            <person name="Bartholomeu D.C."/>
            <person name="Oliveira D.M."/>
            <person name="Santos F.R."/>
            <person name="Rabelo E.M."/>
            <person name="Lobo F.P."/>
            <person name="Franco G.R."/>
            <person name="Costa A.F."/>
            <person name="Castro I.M."/>
            <person name="Dias S.R."/>
            <person name="Ferro J.A."/>
            <person name="Ortega J.M."/>
            <person name="Paiva L.V."/>
            <person name="Goulart L.R."/>
            <person name="Almeida J.F."/>
            <person name="Ferro M.I."/>
            <person name="Carneiro N.P."/>
            <person name="Falcao P.R."/>
            <person name="Grynberg P."/>
            <person name="Teixeira S.M."/>
            <person name="Brommonschenkel S."/>
            <person name="Oliveira S.C."/>
            <person name="Meyer R."/>
            <person name="Moore R.J."/>
            <person name="Miyoshi A."/>
            <person name="Oliveira G.C."/>
            <person name="Azevedo V."/>
        </authorList>
    </citation>
    <scope>NUCLEOTIDE SEQUENCE [LARGE SCALE GENOMIC DNA]</scope>
    <source>
        <strain evidence="1 2">C231</strain>
    </source>
</reference>
<proteinExistence type="predicted"/>